<evidence type="ECO:0000313" key="1">
    <source>
        <dbReference type="EMBL" id="MPN05890.1"/>
    </source>
</evidence>
<dbReference type="EMBL" id="VSSQ01051789">
    <property type="protein sequence ID" value="MPN05890.1"/>
    <property type="molecule type" value="Genomic_DNA"/>
</dbReference>
<organism evidence="1">
    <name type="scientific">bioreactor metagenome</name>
    <dbReference type="NCBI Taxonomy" id="1076179"/>
    <lineage>
        <taxon>unclassified sequences</taxon>
        <taxon>metagenomes</taxon>
        <taxon>ecological metagenomes</taxon>
    </lineage>
</organism>
<proteinExistence type="predicted"/>
<comment type="caution">
    <text evidence="1">The sequence shown here is derived from an EMBL/GenBank/DDBJ whole genome shotgun (WGS) entry which is preliminary data.</text>
</comment>
<gene>
    <name evidence="1" type="ORF">SDC9_153144</name>
</gene>
<protein>
    <submittedName>
        <fullName evidence="1">Uncharacterized protein</fullName>
    </submittedName>
</protein>
<name>A0A645EWS0_9ZZZZ</name>
<accession>A0A645EWS0</accession>
<reference evidence="1" key="1">
    <citation type="submission" date="2019-08" db="EMBL/GenBank/DDBJ databases">
        <authorList>
            <person name="Kucharzyk K."/>
            <person name="Murdoch R.W."/>
            <person name="Higgins S."/>
            <person name="Loffler F."/>
        </authorList>
    </citation>
    <scope>NUCLEOTIDE SEQUENCE</scope>
</reference>
<dbReference type="AlphaFoldDB" id="A0A645EWS0"/>
<sequence>MHRAHRSFCFRAHRAHGGEVVGAHKLGRRPGHHVLVQRLGAEPRPVHMKGVADAGIPDAVGVFLLDTGADGVEFIGDGDGAADHNVRRKTGVHRQRQPVAGNGGAGAEIGDIDLGVHPRVGAAAAGELHRVAYHPLQRVAQGLADGGLGFLNLPAVVGGAHIHQL</sequence>